<dbReference type="EMBL" id="FNIN01000007">
    <property type="protein sequence ID" value="SDN78787.1"/>
    <property type="molecule type" value="Genomic_DNA"/>
</dbReference>
<dbReference type="GO" id="GO:0003725">
    <property type="term" value="F:double-stranded RNA binding"/>
    <property type="evidence" value="ECO:0007669"/>
    <property type="project" value="InterPro"/>
</dbReference>
<evidence type="ECO:0000256" key="2">
    <source>
        <dbReference type="ARBA" id="ARBA00007663"/>
    </source>
</evidence>
<dbReference type="GO" id="GO:0000049">
    <property type="term" value="F:tRNA binding"/>
    <property type="evidence" value="ECO:0007669"/>
    <property type="project" value="TreeGrafter"/>
</dbReference>
<dbReference type="InterPro" id="IPR017945">
    <property type="entry name" value="DHBP_synth_RibB-like_a/b_dom"/>
</dbReference>
<keyword evidence="6" id="KW-0819">tRNA processing</keyword>
<evidence type="ECO:0000256" key="3">
    <source>
        <dbReference type="ARBA" id="ARBA00012584"/>
    </source>
</evidence>
<evidence type="ECO:0000256" key="5">
    <source>
        <dbReference type="ARBA" id="ARBA00022679"/>
    </source>
</evidence>
<dbReference type="SUPFAM" id="SSF55821">
    <property type="entry name" value="YrdC/RibB"/>
    <property type="match status" value="1"/>
</dbReference>
<keyword evidence="8" id="KW-0547">Nucleotide-binding</keyword>
<keyword evidence="5" id="KW-0808">Transferase</keyword>
<dbReference type="AlphaFoldDB" id="A0A1H0E8M2"/>
<evidence type="ECO:0000256" key="4">
    <source>
        <dbReference type="ARBA" id="ARBA00022490"/>
    </source>
</evidence>
<comment type="similarity">
    <text evidence="2">Belongs to the SUA5 family.</text>
</comment>
<comment type="subcellular location">
    <subcellularLocation>
        <location evidence="1">Cytoplasm</location>
    </subcellularLocation>
</comment>
<comment type="catalytic activity">
    <reaction evidence="11">
        <text>L-threonine + hydrogencarbonate + ATP = L-threonylcarbamoyladenylate + diphosphate + H2O</text>
        <dbReference type="Rhea" id="RHEA:36407"/>
        <dbReference type="ChEBI" id="CHEBI:15377"/>
        <dbReference type="ChEBI" id="CHEBI:17544"/>
        <dbReference type="ChEBI" id="CHEBI:30616"/>
        <dbReference type="ChEBI" id="CHEBI:33019"/>
        <dbReference type="ChEBI" id="CHEBI:57926"/>
        <dbReference type="ChEBI" id="CHEBI:73682"/>
        <dbReference type="EC" id="2.7.7.87"/>
    </reaction>
</comment>
<dbReference type="OrthoDB" id="9814580at2"/>
<evidence type="ECO:0000256" key="11">
    <source>
        <dbReference type="ARBA" id="ARBA00048366"/>
    </source>
</evidence>
<dbReference type="STRING" id="206665.SAMN04488516_10722"/>
<accession>A0A1H0E8M2</accession>
<proteinExistence type="inferred from homology"/>
<dbReference type="RefSeq" id="WP_092065466.1">
    <property type="nucleotide sequence ID" value="NZ_FNIN01000007.1"/>
</dbReference>
<evidence type="ECO:0000256" key="8">
    <source>
        <dbReference type="ARBA" id="ARBA00022741"/>
    </source>
</evidence>
<dbReference type="GO" id="GO:0008033">
    <property type="term" value="P:tRNA processing"/>
    <property type="evidence" value="ECO:0007669"/>
    <property type="project" value="UniProtKB-KW"/>
</dbReference>
<protein>
    <recommendedName>
        <fullName evidence="10">L-threonylcarbamoyladenylate synthase</fullName>
        <ecNumber evidence="3">2.7.7.87</ecNumber>
    </recommendedName>
    <alternativeName>
        <fullName evidence="10">L-threonylcarbamoyladenylate synthase</fullName>
    </alternativeName>
</protein>
<dbReference type="GO" id="GO:0005524">
    <property type="term" value="F:ATP binding"/>
    <property type="evidence" value="ECO:0007669"/>
    <property type="project" value="UniProtKB-KW"/>
</dbReference>
<dbReference type="PROSITE" id="PS51163">
    <property type="entry name" value="YRDC"/>
    <property type="match status" value="1"/>
</dbReference>
<dbReference type="GO" id="GO:0061710">
    <property type="term" value="F:L-threonylcarbamoyladenylate synthase"/>
    <property type="evidence" value="ECO:0007669"/>
    <property type="project" value="UniProtKB-EC"/>
</dbReference>
<evidence type="ECO:0000259" key="12">
    <source>
        <dbReference type="PROSITE" id="PS51163"/>
    </source>
</evidence>
<keyword evidence="4" id="KW-0963">Cytoplasm</keyword>
<dbReference type="PANTHER" id="PTHR17490">
    <property type="entry name" value="SUA5"/>
    <property type="match status" value="1"/>
</dbReference>
<keyword evidence="9" id="KW-0067">ATP-binding</keyword>
<dbReference type="InterPro" id="IPR006070">
    <property type="entry name" value="Sua5-like_dom"/>
</dbReference>
<dbReference type="InterPro" id="IPR050156">
    <property type="entry name" value="TC-AMP_synthase_SUA5"/>
</dbReference>
<keyword evidence="14" id="KW-1185">Reference proteome</keyword>
<keyword evidence="7" id="KW-0548">Nucleotidyltransferase</keyword>
<evidence type="ECO:0000256" key="7">
    <source>
        <dbReference type="ARBA" id="ARBA00022695"/>
    </source>
</evidence>
<dbReference type="Gene3D" id="3.90.870.10">
    <property type="entry name" value="DHBP synthase"/>
    <property type="match status" value="1"/>
</dbReference>
<dbReference type="GO" id="GO:0006450">
    <property type="term" value="P:regulation of translational fidelity"/>
    <property type="evidence" value="ECO:0007669"/>
    <property type="project" value="TreeGrafter"/>
</dbReference>
<sequence>MKQLFDLKSIACLLNQDKIGLIPTETLWGLTCNPFSQSAVQKIFFLKKRPNIKPLPLVAGSLEQVLEHVNLSQKMLNLVAHFWPGPLSVVTTSLADFVKPGIKNEYNEVCIRVTSHSELANLCLEAKIPLVATSANLSGKKSPKKFEEIDPFLIKGVDFVFRSSYSYPLNAPSTIIKAEKNHLLFLRLGAISKEEIFAYWQKV</sequence>
<dbReference type="Pfam" id="PF01300">
    <property type="entry name" value="Sua5_yciO_yrdC"/>
    <property type="match status" value="1"/>
</dbReference>
<organism evidence="13 14">
    <name type="scientific">Desulfonauticus submarinus</name>
    <dbReference type="NCBI Taxonomy" id="206665"/>
    <lineage>
        <taxon>Bacteria</taxon>
        <taxon>Pseudomonadati</taxon>
        <taxon>Thermodesulfobacteriota</taxon>
        <taxon>Desulfovibrionia</taxon>
        <taxon>Desulfovibrionales</taxon>
        <taxon>Desulfonauticaceae</taxon>
        <taxon>Desulfonauticus</taxon>
    </lineage>
</organism>
<dbReference type="PANTHER" id="PTHR17490:SF16">
    <property type="entry name" value="THREONYLCARBAMOYL-AMP SYNTHASE"/>
    <property type="match status" value="1"/>
</dbReference>
<evidence type="ECO:0000256" key="6">
    <source>
        <dbReference type="ARBA" id="ARBA00022694"/>
    </source>
</evidence>
<evidence type="ECO:0000313" key="13">
    <source>
        <dbReference type="EMBL" id="SDN78787.1"/>
    </source>
</evidence>
<gene>
    <name evidence="13" type="ORF">SAMN04488516_10722</name>
</gene>
<evidence type="ECO:0000256" key="1">
    <source>
        <dbReference type="ARBA" id="ARBA00004496"/>
    </source>
</evidence>
<name>A0A1H0E8M2_9BACT</name>
<reference evidence="13 14" key="1">
    <citation type="submission" date="2016-10" db="EMBL/GenBank/DDBJ databases">
        <authorList>
            <person name="de Groot N.N."/>
        </authorList>
    </citation>
    <scope>NUCLEOTIDE SEQUENCE [LARGE SCALE GENOMIC DNA]</scope>
    <source>
        <strain evidence="13 14">DSM 15269</strain>
    </source>
</reference>
<evidence type="ECO:0000256" key="10">
    <source>
        <dbReference type="ARBA" id="ARBA00029774"/>
    </source>
</evidence>
<evidence type="ECO:0000313" key="14">
    <source>
        <dbReference type="Proteomes" id="UP000199602"/>
    </source>
</evidence>
<evidence type="ECO:0000256" key="9">
    <source>
        <dbReference type="ARBA" id="ARBA00022840"/>
    </source>
</evidence>
<dbReference type="EC" id="2.7.7.87" evidence="3"/>
<feature type="domain" description="YrdC-like" evidence="12">
    <location>
        <begin position="4"/>
        <end position="191"/>
    </location>
</feature>
<dbReference type="Proteomes" id="UP000199602">
    <property type="component" value="Unassembled WGS sequence"/>
</dbReference>
<dbReference type="GO" id="GO:0005737">
    <property type="term" value="C:cytoplasm"/>
    <property type="evidence" value="ECO:0007669"/>
    <property type="project" value="UniProtKB-SubCell"/>
</dbReference>